<feature type="compositionally biased region" description="Polar residues" evidence="1">
    <location>
        <begin position="41"/>
        <end position="50"/>
    </location>
</feature>
<sequence length="87" mass="9836">MIRNNPQGPILPLISEINRLYHQRRRETRANRTMYRGNEPIDNQQDQNAGGNAGAIARPRGIRDHLTLLLDDLNPGIVATEIQAAHF</sequence>
<gene>
    <name evidence="2" type="ORF">V6N12_069011</name>
</gene>
<protein>
    <submittedName>
        <fullName evidence="2">Uncharacterized protein</fullName>
    </submittedName>
</protein>
<comment type="caution">
    <text evidence="2">The sequence shown here is derived from an EMBL/GenBank/DDBJ whole genome shotgun (WGS) entry which is preliminary data.</text>
</comment>
<evidence type="ECO:0000313" key="2">
    <source>
        <dbReference type="EMBL" id="KAK8578665.1"/>
    </source>
</evidence>
<dbReference type="Proteomes" id="UP001472677">
    <property type="component" value="Unassembled WGS sequence"/>
</dbReference>
<reference evidence="2 3" key="1">
    <citation type="journal article" date="2024" name="G3 (Bethesda)">
        <title>Genome assembly of Hibiscus sabdariffa L. provides insights into metabolisms of medicinal natural products.</title>
        <authorList>
            <person name="Kim T."/>
        </authorList>
    </citation>
    <scope>NUCLEOTIDE SEQUENCE [LARGE SCALE GENOMIC DNA]</scope>
    <source>
        <strain evidence="2">TK-2024</strain>
        <tissue evidence="2">Old leaves</tissue>
    </source>
</reference>
<evidence type="ECO:0000256" key="1">
    <source>
        <dbReference type="SAM" id="MobiDB-lite"/>
    </source>
</evidence>
<proteinExistence type="predicted"/>
<name>A0ABR2FCP3_9ROSI</name>
<accession>A0ABR2FCP3</accession>
<feature type="region of interest" description="Disordered" evidence="1">
    <location>
        <begin position="28"/>
        <end position="56"/>
    </location>
</feature>
<dbReference type="EMBL" id="JBBPBM010000006">
    <property type="protein sequence ID" value="KAK8578665.1"/>
    <property type="molecule type" value="Genomic_DNA"/>
</dbReference>
<keyword evidence="3" id="KW-1185">Reference proteome</keyword>
<evidence type="ECO:0000313" key="3">
    <source>
        <dbReference type="Proteomes" id="UP001472677"/>
    </source>
</evidence>
<organism evidence="2 3">
    <name type="scientific">Hibiscus sabdariffa</name>
    <name type="common">roselle</name>
    <dbReference type="NCBI Taxonomy" id="183260"/>
    <lineage>
        <taxon>Eukaryota</taxon>
        <taxon>Viridiplantae</taxon>
        <taxon>Streptophyta</taxon>
        <taxon>Embryophyta</taxon>
        <taxon>Tracheophyta</taxon>
        <taxon>Spermatophyta</taxon>
        <taxon>Magnoliopsida</taxon>
        <taxon>eudicotyledons</taxon>
        <taxon>Gunneridae</taxon>
        <taxon>Pentapetalae</taxon>
        <taxon>rosids</taxon>
        <taxon>malvids</taxon>
        <taxon>Malvales</taxon>
        <taxon>Malvaceae</taxon>
        <taxon>Malvoideae</taxon>
        <taxon>Hibiscus</taxon>
    </lineage>
</organism>